<protein>
    <submittedName>
        <fullName evidence="1">Uncharacterized protein</fullName>
    </submittedName>
</protein>
<comment type="caution">
    <text evidence="1">The sequence shown here is derived from an EMBL/GenBank/DDBJ whole genome shotgun (WGS) entry which is preliminary data.</text>
</comment>
<evidence type="ECO:0000313" key="2">
    <source>
        <dbReference type="Proteomes" id="UP001576784"/>
    </source>
</evidence>
<dbReference type="RefSeq" id="WP_413263751.1">
    <property type="nucleotide sequence ID" value="NZ_JBHFNR010000099.1"/>
</dbReference>
<keyword evidence="2" id="KW-1185">Reference proteome</keyword>
<evidence type="ECO:0000313" key="1">
    <source>
        <dbReference type="EMBL" id="MFB2894101.1"/>
    </source>
</evidence>
<dbReference type="Proteomes" id="UP001576784">
    <property type="component" value="Unassembled WGS sequence"/>
</dbReference>
<organism evidence="1 2">
    <name type="scientific">Floridaenema flaviceps BLCC-F50</name>
    <dbReference type="NCBI Taxonomy" id="3153642"/>
    <lineage>
        <taxon>Bacteria</taxon>
        <taxon>Bacillati</taxon>
        <taxon>Cyanobacteriota</taxon>
        <taxon>Cyanophyceae</taxon>
        <taxon>Oscillatoriophycideae</taxon>
        <taxon>Aerosakkonematales</taxon>
        <taxon>Aerosakkonemataceae</taxon>
        <taxon>Floridanema</taxon>
        <taxon>Floridanema flaviceps</taxon>
    </lineage>
</organism>
<dbReference type="EMBL" id="JBHFNR010000099">
    <property type="protein sequence ID" value="MFB2894101.1"/>
    <property type="molecule type" value="Genomic_DNA"/>
</dbReference>
<accession>A0ABV4XQV8</accession>
<reference evidence="1 2" key="1">
    <citation type="submission" date="2024-09" db="EMBL/GenBank/DDBJ databases">
        <title>Floridaenema gen nov. (Aerosakkonemataceae, Aerosakkonematales ord. nov., Cyanobacteria) from benthic tropical and subtropical fresh waters, with the description of four new species.</title>
        <authorList>
            <person name="Moretto J.A."/>
            <person name="Berthold D.E."/>
            <person name="Lefler F.W."/>
            <person name="Huang I.-S."/>
            <person name="Laughinghouse H. IV."/>
        </authorList>
    </citation>
    <scope>NUCLEOTIDE SEQUENCE [LARGE SCALE GENOMIC DNA]</scope>
    <source>
        <strain evidence="1 2">BLCC-F50</strain>
    </source>
</reference>
<sequence length="68" mass="7696">MNTQLVESVFQVIMSLSQEERTLLEEKLFANIPYPANSELIQLAKSGGCFDFLNDEPDIYTLEDGEPI</sequence>
<gene>
    <name evidence="1" type="ORF">ACE1CI_14420</name>
</gene>
<name>A0ABV4XQV8_9CYAN</name>
<proteinExistence type="predicted"/>